<evidence type="ECO:0000313" key="3">
    <source>
        <dbReference type="EMBL" id="QCT70251.1"/>
    </source>
</evidence>
<keyword evidence="4" id="KW-1185">Reference proteome</keyword>
<evidence type="ECO:0000313" key="4">
    <source>
        <dbReference type="Proteomes" id="UP000218387"/>
    </source>
</evidence>
<dbReference type="KEGG" id="emt:CPZ25_002605"/>
<organism evidence="3 4">
    <name type="scientific">Eubacterium maltosivorans</name>
    <dbReference type="NCBI Taxonomy" id="2041044"/>
    <lineage>
        <taxon>Bacteria</taxon>
        <taxon>Bacillati</taxon>
        <taxon>Bacillota</taxon>
        <taxon>Clostridia</taxon>
        <taxon>Eubacteriales</taxon>
        <taxon>Eubacteriaceae</taxon>
        <taxon>Eubacterium</taxon>
    </lineage>
</organism>
<dbReference type="Proteomes" id="UP000218387">
    <property type="component" value="Chromosome"/>
</dbReference>
<proteinExistence type="predicted"/>
<feature type="domain" description="Peptidase M15A C-terminal" evidence="2">
    <location>
        <begin position="62"/>
        <end position="166"/>
    </location>
</feature>
<evidence type="ECO:0000259" key="2">
    <source>
        <dbReference type="Pfam" id="PF08291"/>
    </source>
</evidence>
<reference evidence="3 4" key="1">
    <citation type="submission" date="2018-05" db="EMBL/GenBank/DDBJ databases">
        <title>Genome comparison of Eubacterium sp.</title>
        <authorList>
            <person name="Feng Y."/>
            <person name="Sanchez-Andrea I."/>
            <person name="Stams A.J.M."/>
            <person name="De Vos W.M."/>
        </authorList>
    </citation>
    <scope>NUCLEOTIDE SEQUENCE [LARGE SCALE GENOMIC DNA]</scope>
    <source>
        <strain evidence="3 4">YI</strain>
    </source>
</reference>
<name>A0A4P9C6E7_EUBML</name>
<sequence length="168" mass="17936">MLFLKSLSPKRAENPIIPETSPAEETEPATPEKPGEPAMPPPQDSDSAPASTEEKAPLMATPHFAMAEYQCDCTGYCDGWPCAMAPELLEKIEALRCSFGRPVIITSGVRCAARNEEVGGVSWSFHKRGCAADLYCPGVSVGDLAAGAKDCGLNVLPYYSSGYIHVEI</sequence>
<dbReference type="Gene3D" id="3.30.1380.10">
    <property type="match status" value="1"/>
</dbReference>
<protein>
    <submittedName>
        <fullName evidence="3">Peptidase M15</fullName>
    </submittedName>
</protein>
<dbReference type="SUPFAM" id="SSF55166">
    <property type="entry name" value="Hedgehog/DD-peptidase"/>
    <property type="match status" value="1"/>
</dbReference>
<dbReference type="Pfam" id="PF08291">
    <property type="entry name" value="Peptidase_M15_3"/>
    <property type="match status" value="1"/>
</dbReference>
<dbReference type="AlphaFoldDB" id="A0A4P9C6E7"/>
<dbReference type="InterPro" id="IPR013230">
    <property type="entry name" value="Peptidase_M15A_C"/>
</dbReference>
<gene>
    <name evidence="3" type="ORF">CPZ25_002605</name>
</gene>
<dbReference type="InterPro" id="IPR009045">
    <property type="entry name" value="Zn_M74/Hedgehog-like"/>
</dbReference>
<accession>A0A4P9C6E7</accession>
<dbReference type="EMBL" id="CP029487">
    <property type="protein sequence ID" value="QCT70251.1"/>
    <property type="molecule type" value="Genomic_DNA"/>
</dbReference>
<feature type="region of interest" description="Disordered" evidence="1">
    <location>
        <begin position="1"/>
        <end position="54"/>
    </location>
</feature>
<evidence type="ECO:0000256" key="1">
    <source>
        <dbReference type="SAM" id="MobiDB-lite"/>
    </source>
</evidence>